<evidence type="ECO:0000256" key="4">
    <source>
        <dbReference type="ARBA" id="ARBA00023054"/>
    </source>
</evidence>
<feature type="region of interest" description="Disordered" evidence="7">
    <location>
        <begin position="1188"/>
        <end position="1333"/>
    </location>
</feature>
<dbReference type="InterPro" id="IPR011890">
    <property type="entry name" value="SMC_prok"/>
</dbReference>
<dbReference type="PANTHER" id="PTHR43977">
    <property type="entry name" value="STRUCTURAL MAINTENANCE OF CHROMOSOMES PROTEIN 3"/>
    <property type="match status" value="1"/>
</dbReference>
<dbReference type="InterPro" id="IPR036277">
    <property type="entry name" value="SMC_hinge_sf"/>
</dbReference>
<comment type="caution">
    <text evidence="9">The sequence shown here is derived from an EMBL/GenBank/DDBJ whole genome shotgun (WGS) entry which is preliminary data.</text>
</comment>
<evidence type="ECO:0000256" key="2">
    <source>
        <dbReference type="ARBA" id="ARBA00022741"/>
    </source>
</evidence>
<comment type="similarity">
    <text evidence="6">Belongs to the SMC family.</text>
</comment>
<comment type="function">
    <text evidence="6">Required for chromosome condensation and partitioning.</text>
</comment>
<dbReference type="SUPFAM" id="SSF75553">
    <property type="entry name" value="Smc hinge domain"/>
    <property type="match status" value="1"/>
</dbReference>
<feature type="compositionally biased region" description="Low complexity" evidence="7">
    <location>
        <begin position="1278"/>
        <end position="1290"/>
    </location>
</feature>
<evidence type="ECO:0000259" key="8">
    <source>
        <dbReference type="SMART" id="SM00968"/>
    </source>
</evidence>
<comment type="domain">
    <text evidence="6">Contains large globular domains required for ATP hydrolysis at each terminus and a third globular domain forming a flexible hinge near the middle of the molecule. These domains are separated by coiled-coil structures.</text>
</comment>
<dbReference type="NCBIfam" id="TIGR02168">
    <property type="entry name" value="SMC_prok_B"/>
    <property type="match status" value="1"/>
</dbReference>
<proteinExistence type="inferred from homology"/>
<dbReference type="HAMAP" id="MF_01894">
    <property type="entry name" value="Smc_prok"/>
    <property type="match status" value="1"/>
</dbReference>
<comment type="subunit">
    <text evidence="6">Homodimer.</text>
</comment>
<dbReference type="SUPFAM" id="SSF52540">
    <property type="entry name" value="P-loop containing nucleoside triphosphate hydrolases"/>
    <property type="match status" value="1"/>
</dbReference>
<feature type="coiled-coil region" evidence="6">
    <location>
        <begin position="657"/>
        <end position="834"/>
    </location>
</feature>
<dbReference type="Proteomes" id="UP001596512">
    <property type="component" value="Unassembled WGS sequence"/>
</dbReference>
<evidence type="ECO:0000256" key="5">
    <source>
        <dbReference type="ARBA" id="ARBA00023125"/>
    </source>
</evidence>
<feature type="coiled-coil region" evidence="6">
    <location>
        <begin position="418"/>
        <end position="480"/>
    </location>
</feature>
<feature type="compositionally biased region" description="Basic and acidic residues" evidence="7">
    <location>
        <begin position="322"/>
        <end position="339"/>
    </location>
</feature>
<dbReference type="InterPro" id="IPR003395">
    <property type="entry name" value="RecF/RecN/SMC_N"/>
</dbReference>
<feature type="domain" description="SMC hinge" evidence="8">
    <location>
        <begin position="512"/>
        <end position="626"/>
    </location>
</feature>
<keyword evidence="1 6" id="KW-0963">Cytoplasm</keyword>
<feature type="coiled-coil region" evidence="6">
    <location>
        <begin position="167"/>
        <end position="201"/>
    </location>
</feature>
<dbReference type="PIRSF" id="PIRSF005719">
    <property type="entry name" value="SMC"/>
    <property type="match status" value="1"/>
</dbReference>
<evidence type="ECO:0000256" key="3">
    <source>
        <dbReference type="ARBA" id="ARBA00022840"/>
    </source>
</evidence>
<gene>
    <name evidence="6 9" type="primary">smc</name>
    <name evidence="9" type="ORF">ACFQV2_29410</name>
</gene>
<dbReference type="Pfam" id="PF06470">
    <property type="entry name" value="SMC_hinge"/>
    <property type="match status" value="1"/>
</dbReference>
<reference evidence="10" key="1">
    <citation type="journal article" date="2019" name="Int. J. Syst. Evol. Microbiol.">
        <title>The Global Catalogue of Microorganisms (GCM) 10K type strain sequencing project: providing services to taxonomists for standard genome sequencing and annotation.</title>
        <authorList>
            <consortium name="The Broad Institute Genomics Platform"/>
            <consortium name="The Broad Institute Genome Sequencing Center for Infectious Disease"/>
            <person name="Wu L."/>
            <person name="Ma J."/>
        </authorList>
    </citation>
    <scope>NUCLEOTIDE SEQUENCE [LARGE SCALE GENOMIC DNA]</scope>
    <source>
        <strain evidence="10">JCM 17695</strain>
    </source>
</reference>
<keyword evidence="2 6" id="KW-0547">Nucleotide-binding</keyword>
<keyword evidence="5 6" id="KW-0238">DNA-binding</keyword>
<dbReference type="Gene3D" id="3.30.70.1620">
    <property type="match status" value="1"/>
</dbReference>
<dbReference type="Pfam" id="PF02463">
    <property type="entry name" value="SMC_N"/>
    <property type="match status" value="1"/>
</dbReference>
<feature type="compositionally biased region" description="Polar residues" evidence="7">
    <location>
        <begin position="1242"/>
        <end position="1269"/>
    </location>
</feature>
<feature type="binding site" evidence="6">
    <location>
        <begin position="32"/>
        <end position="39"/>
    </location>
    <ligand>
        <name>ATP</name>
        <dbReference type="ChEBI" id="CHEBI:30616"/>
    </ligand>
</feature>
<organism evidence="9 10">
    <name type="scientific">Actinokineospora soli</name>
    <dbReference type="NCBI Taxonomy" id="1048753"/>
    <lineage>
        <taxon>Bacteria</taxon>
        <taxon>Bacillati</taxon>
        <taxon>Actinomycetota</taxon>
        <taxon>Actinomycetes</taxon>
        <taxon>Pseudonocardiales</taxon>
        <taxon>Pseudonocardiaceae</taxon>
        <taxon>Actinokineospora</taxon>
    </lineage>
</organism>
<keyword evidence="10" id="KW-1185">Reference proteome</keyword>
<feature type="compositionally biased region" description="Basic and acidic residues" evidence="7">
    <location>
        <begin position="1216"/>
        <end position="1226"/>
    </location>
</feature>
<keyword evidence="3 6" id="KW-0067">ATP-binding</keyword>
<keyword evidence="4 6" id="KW-0175">Coiled coil</keyword>
<evidence type="ECO:0000256" key="7">
    <source>
        <dbReference type="SAM" id="MobiDB-lite"/>
    </source>
</evidence>
<evidence type="ECO:0000313" key="10">
    <source>
        <dbReference type="Proteomes" id="UP001596512"/>
    </source>
</evidence>
<evidence type="ECO:0000313" key="9">
    <source>
        <dbReference type="EMBL" id="MFC7616951.1"/>
    </source>
</evidence>
<dbReference type="Gene3D" id="1.20.1060.20">
    <property type="match status" value="1"/>
</dbReference>
<feature type="region of interest" description="Disordered" evidence="7">
    <location>
        <begin position="317"/>
        <end position="339"/>
    </location>
</feature>
<evidence type="ECO:0000256" key="6">
    <source>
        <dbReference type="HAMAP-Rule" id="MF_01894"/>
    </source>
</evidence>
<dbReference type="Gene3D" id="3.40.50.300">
    <property type="entry name" value="P-loop containing nucleotide triphosphate hydrolases"/>
    <property type="match status" value="2"/>
</dbReference>
<name>A0ABW2TTZ0_9PSEU</name>
<dbReference type="EMBL" id="JBHTEY010000004">
    <property type="protein sequence ID" value="MFC7616951.1"/>
    <property type="molecule type" value="Genomic_DNA"/>
</dbReference>
<protein>
    <recommendedName>
        <fullName evidence="6">Chromosome partition protein Smc</fullName>
    </recommendedName>
</protein>
<feature type="coiled-coil region" evidence="6">
    <location>
        <begin position="1005"/>
        <end position="1039"/>
    </location>
</feature>
<sequence length="1369" mass="148908">MHLKSLTLKGFKSFASATTLRFEPGITCVVGPNGSGKSNVLDALRWVMGEGSAKGLRGGKMEDVIFAGTSGRAPLGRAEVTLTIDNTDGALPIDYTEVSITRRMFRDGASEYEINGTSCRLLDVQELLSDSGIGREMHVIVGQGQLSAILESKPDERRAFIEEAAGVLKHRKRKEKALRKLDAMQANLTRLTDLTAELRRQLKPLGKQAEVARRAQVIQAELRDARLRLHADDLVTQRADIAREEADEAAARRKRAEVEQALEICQARQNELEEDLATDAPLLAQAQETWYRLSALEERLRGTVRLAVERARHLSASVDAPRGGRDPDELDAEAEHTAQREAELAEAVTEARYALAESTEKRAELERMVQAAEKAHLAAVRAIADRREGLARLAGQVEALRSKTNATAEEIERLSVSYDEARERAEVAAGELEQARAETGVEEGDDAELRERLAQATEANDAAKARVEELVRAERTAEKDIASWKARVDALSLGLSRKDGAGALLAAADRLPGLLGSVAAVLTVEPGAEAALAAALGPIADAVAVADPYGAVAALEMLRAGDAGRAGLLVGGPSAALDRSAWPALPPGARWAVDLVHAPDALRPAVHRALDRMAVVDSLRVAQDVVLAHPEVRAVTADGDVLGAHWAVGGSEKAQSVIEVQAAVDEAQAKLAAAERALEHASAALAGARAEQQARRTEVGAVKDEMGEAKVRAARSAERLNRMRQALRSAEAEVDRAAQQRAKVEQAREDALVKLADLEERLAVVQEQPVDDEPDSSERDEYSAALASARQEEMEARLSLRTAEERHRALHGKAEQLRRAARAEREARERAARAMAARKRGATIAQAVVDGGELALERIALSLARAAEERDVVQARRADRERVLAEVRGKVRELSVELEKLTDAVHRDEVLRAEQRLRLEQLETRIAETFGIGLDDLVAEYGPDQPVPPTPAELAEYEAARDRGEDVSPPPPLPYDRDTQARRAKRAERDMATLGKVNPLALEEFAALEERYKFLSTQLEDLKDTRRDLLTVVKEVDEKILEVFTSAYEDVAREFTTVFDVLFPGGEGRMVLTEPDDMLTTGVDVEARPPGKKVKRLSLLSGGEKSLVAVAMLVAIFRARPSPFYVMDEVEAALDDTNMRRLIGLLEQLRSSSQLIIITHQKPTMEIADALYGVSMRGDGITQVISQRLQQRREQAPRSPPPPPSRSSGSGGRPLGRLEAEERRADTIAASRPRNRPMLAPTNESSVIQRSRMNRTATPAKLSHSTVRLGTSVPMCGSSTTAPAPTSSSTENHARNPDCQAEPDTDRSPNTSTESHGKKLNRNAATPAPMPAHSIGVTRLGSKLAMGETSLNWAYARPHRPVGTRVRQV</sequence>
<feature type="coiled-coil region" evidence="6">
    <location>
        <begin position="239"/>
        <end position="275"/>
    </location>
</feature>
<dbReference type="InterPro" id="IPR027417">
    <property type="entry name" value="P-loop_NTPase"/>
</dbReference>
<dbReference type="InterPro" id="IPR024704">
    <property type="entry name" value="SMC"/>
</dbReference>
<feature type="region of interest" description="Disordered" evidence="7">
    <location>
        <begin position="959"/>
        <end position="980"/>
    </location>
</feature>
<dbReference type="CDD" id="cd03278">
    <property type="entry name" value="ABC_SMC_barmotin"/>
    <property type="match status" value="1"/>
</dbReference>
<dbReference type="InterPro" id="IPR010935">
    <property type="entry name" value="SMC_hinge"/>
</dbReference>
<comment type="subcellular location">
    <subcellularLocation>
        <location evidence="6">Cytoplasm</location>
    </subcellularLocation>
</comment>
<accession>A0ABW2TTZ0</accession>
<evidence type="ECO:0000256" key="1">
    <source>
        <dbReference type="ARBA" id="ARBA00022490"/>
    </source>
</evidence>
<dbReference type="SMART" id="SM00968">
    <property type="entry name" value="SMC_hinge"/>
    <property type="match status" value="1"/>
</dbReference>